<evidence type="ECO:0000256" key="1">
    <source>
        <dbReference type="SAM" id="SignalP"/>
    </source>
</evidence>
<protein>
    <recommendedName>
        <fullName evidence="4">Lipoprotein</fullName>
    </recommendedName>
</protein>
<organism evidence="2 3">
    <name type="scientific">Arthrobacter oryzae</name>
    <dbReference type="NCBI Taxonomy" id="409290"/>
    <lineage>
        <taxon>Bacteria</taxon>
        <taxon>Bacillati</taxon>
        <taxon>Actinomycetota</taxon>
        <taxon>Actinomycetes</taxon>
        <taxon>Micrococcales</taxon>
        <taxon>Micrococcaceae</taxon>
        <taxon>Arthrobacter</taxon>
    </lineage>
</organism>
<dbReference type="PROSITE" id="PS51257">
    <property type="entry name" value="PROKAR_LIPOPROTEIN"/>
    <property type="match status" value="1"/>
</dbReference>
<gene>
    <name evidence="2" type="ORF">C8D78_0790</name>
</gene>
<accession>A0A495FML5</accession>
<feature type="signal peptide" evidence="1">
    <location>
        <begin position="1"/>
        <end position="22"/>
    </location>
</feature>
<dbReference type="Proteomes" id="UP000276055">
    <property type="component" value="Unassembled WGS sequence"/>
</dbReference>
<feature type="chain" id="PRO_5039642579" description="Lipoprotein" evidence="1">
    <location>
        <begin position="23"/>
        <end position="145"/>
    </location>
</feature>
<dbReference type="AlphaFoldDB" id="A0A495FML5"/>
<name>A0A495FML5_9MICC</name>
<reference evidence="2 3" key="1">
    <citation type="submission" date="2018-10" db="EMBL/GenBank/DDBJ databases">
        <title>Genomic Encyclopedia of Type Strains, Phase IV (KMG-IV): sequencing the most valuable type-strain genomes for metagenomic binning, comparative biology and taxonomic classification.</title>
        <authorList>
            <person name="Goeker M."/>
        </authorList>
    </citation>
    <scope>NUCLEOTIDE SEQUENCE [LARGE SCALE GENOMIC DNA]</scope>
    <source>
        <strain evidence="2 3">DSM 25586</strain>
    </source>
</reference>
<dbReference type="EMBL" id="RBIR01000001">
    <property type="protein sequence ID" value="RKR30465.1"/>
    <property type="molecule type" value="Genomic_DNA"/>
</dbReference>
<proteinExistence type="predicted"/>
<evidence type="ECO:0008006" key="4">
    <source>
        <dbReference type="Google" id="ProtNLM"/>
    </source>
</evidence>
<evidence type="ECO:0000313" key="3">
    <source>
        <dbReference type="Proteomes" id="UP000276055"/>
    </source>
</evidence>
<evidence type="ECO:0000313" key="2">
    <source>
        <dbReference type="EMBL" id="RKR30465.1"/>
    </source>
</evidence>
<sequence length="145" mass="14771">MSRPLPVLARMITLVAAIGLLAGCGSTGTSTSPSQTPSVSPVCAAASAYESALTNFKDTLKPSSTIEQIQTARNQVVKAFDDMVSAAGDAAKDRVDAVKTAEQKFAAAVKAVPDSATLTQAIDSLRAEAANVQGAVADLTSEVKC</sequence>
<keyword evidence="1" id="KW-0732">Signal</keyword>
<comment type="caution">
    <text evidence="2">The sequence shown here is derived from an EMBL/GenBank/DDBJ whole genome shotgun (WGS) entry which is preliminary data.</text>
</comment>